<dbReference type="InterPro" id="IPR036910">
    <property type="entry name" value="HMG_box_dom_sf"/>
</dbReference>
<feature type="DNA-binding region" description="HMG box" evidence="1">
    <location>
        <begin position="54"/>
        <end position="121"/>
    </location>
</feature>
<feature type="region of interest" description="Disordered" evidence="2">
    <location>
        <begin position="1"/>
        <end position="46"/>
    </location>
</feature>
<gene>
    <name evidence="4" type="ORF">VNI00_012090</name>
</gene>
<dbReference type="GO" id="GO:0003677">
    <property type="term" value="F:DNA binding"/>
    <property type="evidence" value="ECO:0007669"/>
    <property type="project" value="UniProtKB-UniRule"/>
</dbReference>
<dbReference type="Proteomes" id="UP001383192">
    <property type="component" value="Unassembled WGS sequence"/>
</dbReference>
<organism evidence="4 5">
    <name type="scientific">Paramarasmius palmivorus</name>
    <dbReference type="NCBI Taxonomy" id="297713"/>
    <lineage>
        <taxon>Eukaryota</taxon>
        <taxon>Fungi</taxon>
        <taxon>Dikarya</taxon>
        <taxon>Basidiomycota</taxon>
        <taxon>Agaricomycotina</taxon>
        <taxon>Agaricomycetes</taxon>
        <taxon>Agaricomycetidae</taxon>
        <taxon>Agaricales</taxon>
        <taxon>Marasmiineae</taxon>
        <taxon>Marasmiaceae</taxon>
        <taxon>Paramarasmius</taxon>
    </lineage>
</organism>
<proteinExistence type="predicted"/>
<accession>A0AAW0C8F8</accession>
<dbReference type="EMBL" id="JAYKXP010000055">
    <property type="protein sequence ID" value="KAK7034683.1"/>
    <property type="molecule type" value="Genomic_DNA"/>
</dbReference>
<evidence type="ECO:0000313" key="5">
    <source>
        <dbReference type="Proteomes" id="UP001383192"/>
    </source>
</evidence>
<evidence type="ECO:0000259" key="3">
    <source>
        <dbReference type="PROSITE" id="PS50118"/>
    </source>
</evidence>
<dbReference type="PROSITE" id="PS50118">
    <property type="entry name" value="HMG_BOX_2"/>
    <property type="match status" value="1"/>
</dbReference>
<keyword evidence="1" id="KW-0238">DNA-binding</keyword>
<name>A0AAW0C8F8_9AGAR</name>
<feature type="domain" description="HMG box" evidence="3">
    <location>
        <begin position="54"/>
        <end position="121"/>
    </location>
</feature>
<dbReference type="InterPro" id="IPR009071">
    <property type="entry name" value="HMG_box_dom"/>
</dbReference>
<dbReference type="Gene3D" id="1.10.30.10">
    <property type="entry name" value="High mobility group box domain"/>
    <property type="match status" value="1"/>
</dbReference>
<keyword evidence="5" id="KW-1185">Reference proteome</keyword>
<comment type="caution">
    <text evidence="4">The sequence shown here is derived from an EMBL/GenBank/DDBJ whole genome shotgun (WGS) entry which is preliminary data.</text>
</comment>
<dbReference type="SUPFAM" id="SSF47095">
    <property type="entry name" value="HMG-box"/>
    <property type="match status" value="1"/>
</dbReference>
<dbReference type="GO" id="GO:0005634">
    <property type="term" value="C:nucleus"/>
    <property type="evidence" value="ECO:0007669"/>
    <property type="project" value="UniProtKB-UniRule"/>
</dbReference>
<keyword evidence="1" id="KW-0539">Nucleus</keyword>
<protein>
    <recommendedName>
        <fullName evidence="3">HMG box domain-containing protein</fullName>
    </recommendedName>
</protein>
<evidence type="ECO:0000256" key="2">
    <source>
        <dbReference type="SAM" id="MobiDB-lite"/>
    </source>
</evidence>
<dbReference type="SMART" id="SM00398">
    <property type="entry name" value="HMG"/>
    <property type="match status" value="1"/>
</dbReference>
<evidence type="ECO:0000313" key="4">
    <source>
        <dbReference type="EMBL" id="KAK7034683.1"/>
    </source>
</evidence>
<reference evidence="4 5" key="1">
    <citation type="submission" date="2024-01" db="EMBL/GenBank/DDBJ databases">
        <title>A draft genome for a cacao thread blight-causing isolate of Paramarasmius palmivorus.</title>
        <authorList>
            <person name="Baruah I.K."/>
            <person name="Bukari Y."/>
            <person name="Amoako-Attah I."/>
            <person name="Meinhardt L.W."/>
            <person name="Bailey B.A."/>
            <person name="Cohen S.P."/>
        </authorList>
    </citation>
    <scope>NUCLEOTIDE SEQUENCE [LARGE SCALE GENOMIC DNA]</scope>
    <source>
        <strain evidence="4 5">GH-12</strain>
    </source>
</reference>
<evidence type="ECO:0000256" key="1">
    <source>
        <dbReference type="PROSITE-ProRule" id="PRU00267"/>
    </source>
</evidence>
<dbReference type="Pfam" id="PF00505">
    <property type="entry name" value="HMG_box"/>
    <property type="match status" value="1"/>
</dbReference>
<sequence length="121" mass="13870">MPMKRASSSVFVPSPTPNTFDGDSDIPGKESNLFSSNDVPRYNARSEKEPGVYIPRRPNAFTLFRSSFLKSQHLSTEVETDRSTLSKMIGLTWRNLSDDERKVWEAKAKDALVEYKRKYPH</sequence>
<dbReference type="AlphaFoldDB" id="A0AAW0C8F8"/>
<feature type="compositionally biased region" description="Polar residues" evidence="2">
    <location>
        <begin position="1"/>
        <end position="21"/>
    </location>
</feature>